<organism evidence="1">
    <name type="scientific">Eutreptiella gymnastica</name>
    <dbReference type="NCBI Taxonomy" id="73025"/>
    <lineage>
        <taxon>Eukaryota</taxon>
        <taxon>Discoba</taxon>
        <taxon>Euglenozoa</taxon>
        <taxon>Euglenida</taxon>
        <taxon>Spirocuta</taxon>
        <taxon>Euglenophyceae</taxon>
        <taxon>Eutreptiales</taxon>
        <taxon>Eutreptiaceae</taxon>
        <taxon>Eutreptiella</taxon>
    </lineage>
</organism>
<reference evidence="1" key="1">
    <citation type="submission" date="2021-01" db="EMBL/GenBank/DDBJ databases">
        <authorList>
            <person name="Corre E."/>
            <person name="Pelletier E."/>
            <person name="Niang G."/>
            <person name="Scheremetjew M."/>
            <person name="Finn R."/>
            <person name="Kale V."/>
            <person name="Holt S."/>
            <person name="Cochrane G."/>
            <person name="Meng A."/>
            <person name="Brown T."/>
            <person name="Cohen L."/>
        </authorList>
    </citation>
    <scope>NUCLEOTIDE SEQUENCE</scope>
    <source>
        <strain evidence="1">CCMP1594</strain>
    </source>
</reference>
<dbReference type="AlphaFoldDB" id="A0A7S4D0P9"/>
<sequence length="119" mass="12955">MSEFECNRSLSASMAPVEGKGWNVTQMGGCGGIGTAANVYMYGKAFLRPFLSHRHVPRGMQELVQRTTDYQEPLRPDMDAVVQALEAMVQEEEAAPSAYTAPYFVPSAKGKGSKRKGHG</sequence>
<name>A0A7S4D0P9_9EUGL</name>
<proteinExistence type="predicted"/>
<evidence type="ECO:0000313" key="1">
    <source>
        <dbReference type="EMBL" id="CAE0812327.1"/>
    </source>
</evidence>
<accession>A0A7S4D0P9</accession>
<protein>
    <submittedName>
        <fullName evidence="1">Uncharacterized protein</fullName>
    </submittedName>
</protein>
<gene>
    <name evidence="1" type="ORF">EGYM00163_LOCUS23477</name>
</gene>
<dbReference type="EMBL" id="HBJA01066701">
    <property type="protein sequence ID" value="CAE0812327.1"/>
    <property type="molecule type" value="Transcribed_RNA"/>
</dbReference>